<dbReference type="EMBL" id="JADCNL010000001">
    <property type="protein sequence ID" value="KAG0498343.1"/>
    <property type="molecule type" value="Genomic_DNA"/>
</dbReference>
<accession>A0A835RWY6</accession>
<evidence type="ECO:0000313" key="2">
    <source>
        <dbReference type="Proteomes" id="UP000636800"/>
    </source>
</evidence>
<gene>
    <name evidence="1" type="ORF">HPP92_003034</name>
</gene>
<protein>
    <submittedName>
        <fullName evidence="1">Uncharacterized protein</fullName>
    </submittedName>
</protein>
<dbReference type="OrthoDB" id="1934954at2759"/>
<dbReference type="Proteomes" id="UP000636800">
    <property type="component" value="Chromosome 1"/>
</dbReference>
<comment type="caution">
    <text evidence="1">The sequence shown here is derived from an EMBL/GenBank/DDBJ whole genome shotgun (WGS) entry which is preliminary data.</text>
</comment>
<evidence type="ECO:0000313" key="1">
    <source>
        <dbReference type="EMBL" id="KAG0498343.1"/>
    </source>
</evidence>
<reference evidence="1 2" key="1">
    <citation type="journal article" date="2020" name="Nat. Food">
        <title>A phased Vanilla planifolia genome enables genetic improvement of flavour and production.</title>
        <authorList>
            <person name="Hasing T."/>
            <person name="Tang H."/>
            <person name="Brym M."/>
            <person name="Khazi F."/>
            <person name="Huang T."/>
            <person name="Chambers A.H."/>
        </authorList>
    </citation>
    <scope>NUCLEOTIDE SEQUENCE [LARGE SCALE GENOMIC DNA]</scope>
    <source>
        <tissue evidence="1">Leaf</tissue>
    </source>
</reference>
<keyword evidence="2" id="KW-1185">Reference proteome</keyword>
<organism evidence="1 2">
    <name type="scientific">Vanilla planifolia</name>
    <name type="common">Vanilla</name>
    <dbReference type="NCBI Taxonomy" id="51239"/>
    <lineage>
        <taxon>Eukaryota</taxon>
        <taxon>Viridiplantae</taxon>
        <taxon>Streptophyta</taxon>
        <taxon>Embryophyta</taxon>
        <taxon>Tracheophyta</taxon>
        <taxon>Spermatophyta</taxon>
        <taxon>Magnoliopsida</taxon>
        <taxon>Liliopsida</taxon>
        <taxon>Asparagales</taxon>
        <taxon>Orchidaceae</taxon>
        <taxon>Vanilloideae</taxon>
        <taxon>Vanilleae</taxon>
        <taxon>Vanilla</taxon>
    </lineage>
</organism>
<name>A0A835RWY6_VANPL</name>
<sequence length="113" mass="12119">MAYSGAGILSTFHPICHVAHPIGHQFGEAEVGYEGGEVGVKEDVARLDVVVDDGRLRLVVQDFQVSSLGKEPKHIFYPTAALKRRTGSGQRPVRLQAGDDCVVWSSSNADAEG</sequence>
<proteinExistence type="predicted"/>
<dbReference type="AlphaFoldDB" id="A0A835RWY6"/>